<dbReference type="SUPFAM" id="SSF47781">
    <property type="entry name" value="RuvA domain 2-like"/>
    <property type="match status" value="1"/>
</dbReference>
<dbReference type="Gene3D" id="1.10.150.320">
    <property type="entry name" value="Photosystem II 12 kDa extrinsic protein"/>
    <property type="match status" value="1"/>
</dbReference>
<organism evidence="3 4">
    <name type="scientific">Streptomyces thermolineatus</name>
    <dbReference type="NCBI Taxonomy" id="44033"/>
    <lineage>
        <taxon>Bacteria</taxon>
        <taxon>Bacillati</taxon>
        <taxon>Actinomycetota</taxon>
        <taxon>Actinomycetes</taxon>
        <taxon>Kitasatosporales</taxon>
        <taxon>Streptomycetaceae</taxon>
        <taxon>Streptomyces</taxon>
    </lineage>
</organism>
<evidence type="ECO:0000259" key="2">
    <source>
        <dbReference type="SMART" id="SM00278"/>
    </source>
</evidence>
<feature type="compositionally biased region" description="Low complexity" evidence="1">
    <location>
        <begin position="73"/>
        <end position="95"/>
    </location>
</feature>
<feature type="region of interest" description="Disordered" evidence="1">
    <location>
        <begin position="173"/>
        <end position="193"/>
    </location>
</feature>
<feature type="region of interest" description="Disordered" evidence="1">
    <location>
        <begin position="1"/>
        <end position="95"/>
    </location>
</feature>
<dbReference type="Gene3D" id="3.10.560.10">
    <property type="entry name" value="Outer membrane lipoprotein wza domain like"/>
    <property type="match status" value="1"/>
</dbReference>
<name>A0ABN3KUU2_9ACTN</name>
<evidence type="ECO:0000313" key="4">
    <source>
        <dbReference type="Proteomes" id="UP001501358"/>
    </source>
</evidence>
<keyword evidence="4" id="KW-1185">Reference proteome</keyword>
<dbReference type="InterPro" id="IPR003583">
    <property type="entry name" value="Hlx-hairpin-Hlx_DNA-bd_motif"/>
</dbReference>
<dbReference type="SMART" id="SM00278">
    <property type="entry name" value="HhH1"/>
    <property type="match status" value="2"/>
</dbReference>
<protein>
    <recommendedName>
        <fullName evidence="2">Helix-hairpin-helix DNA-binding motif class 1 domain-containing protein</fullName>
    </recommendedName>
</protein>
<feature type="domain" description="Helix-hairpin-helix DNA-binding motif class 1" evidence="2">
    <location>
        <begin position="323"/>
        <end position="342"/>
    </location>
</feature>
<dbReference type="InterPro" id="IPR051675">
    <property type="entry name" value="Endo/Exo/Phosphatase_dom_1"/>
</dbReference>
<dbReference type="EMBL" id="BAAATA010000001">
    <property type="protein sequence ID" value="GAA2470650.1"/>
    <property type="molecule type" value="Genomic_DNA"/>
</dbReference>
<evidence type="ECO:0000256" key="1">
    <source>
        <dbReference type="SAM" id="MobiDB-lite"/>
    </source>
</evidence>
<feature type="compositionally biased region" description="Pro residues" evidence="1">
    <location>
        <begin position="51"/>
        <end position="63"/>
    </location>
</feature>
<dbReference type="Proteomes" id="UP001501358">
    <property type="component" value="Unassembled WGS sequence"/>
</dbReference>
<accession>A0ABN3KUU2</accession>
<dbReference type="InterPro" id="IPR019554">
    <property type="entry name" value="Soluble_ligand-bd"/>
</dbReference>
<dbReference type="PANTHER" id="PTHR21180:SF32">
    <property type="entry name" value="ENDONUCLEASE_EXONUCLEASE_PHOSPHATASE FAMILY DOMAIN-CONTAINING PROTEIN 1"/>
    <property type="match status" value="1"/>
</dbReference>
<dbReference type="Pfam" id="PF10531">
    <property type="entry name" value="SLBB"/>
    <property type="match status" value="1"/>
</dbReference>
<sequence length="345" mass="34654">MRTPQPPRSRARLRAEEDATELTRRRAARLFEPPPRRPGGSGRPSAAPPVRTAPPSGPEPSVPMPLGAGLFGPGPSAELPSAEPSSGPASSGPACSGVVPAEGAAAPKALPGRARAADRGGAVLRSLRLWLVPRCGMEPRSVAALAVVLAVAGGLALHHFWTGRPQPVRVPALTSGPAGAAPSPERGPAPAPAAVRRTVVVDVAGKVRDPGVHRLPQGSRVTDALEAAGGALRGADTRPLNLARVLNDGEQILVGAPAAGAGGAALPGAVPGGHAAGGTAPAGPVSLNTATAEQLDALPGVGPVLARHIIDFRTRTGGFRSVAQLREVNGIGDRRFSDLKGLVTP</sequence>
<dbReference type="PANTHER" id="PTHR21180">
    <property type="entry name" value="ENDONUCLEASE/EXONUCLEASE/PHOSPHATASE FAMILY DOMAIN-CONTAINING PROTEIN 1"/>
    <property type="match status" value="1"/>
</dbReference>
<feature type="domain" description="Helix-hairpin-helix DNA-binding motif class 1" evidence="2">
    <location>
        <begin position="293"/>
        <end position="312"/>
    </location>
</feature>
<reference evidence="3 4" key="1">
    <citation type="journal article" date="2019" name="Int. J. Syst. Evol. Microbiol.">
        <title>The Global Catalogue of Microorganisms (GCM) 10K type strain sequencing project: providing services to taxonomists for standard genome sequencing and annotation.</title>
        <authorList>
            <consortium name="The Broad Institute Genomics Platform"/>
            <consortium name="The Broad Institute Genome Sequencing Center for Infectious Disease"/>
            <person name="Wu L."/>
            <person name="Ma J."/>
        </authorList>
    </citation>
    <scope>NUCLEOTIDE SEQUENCE [LARGE SCALE GENOMIC DNA]</scope>
    <source>
        <strain evidence="3 4">JCM 6307</strain>
    </source>
</reference>
<evidence type="ECO:0000313" key="3">
    <source>
        <dbReference type="EMBL" id="GAA2470650.1"/>
    </source>
</evidence>
<feature type="compositionally biased region" description="Basic and acidic residues" evidence="1">
    <location>
        <begin position="13"/>
        <end position="24"/>
    </location>
</feature>
<dbReference type="InterPro" id="IPR010994">
    <property type="entry name" value="RuvA_2-like"/>
</dbReference>
<proteinExistence type="predicted"/>
<comment type="caution">
    <text evidence="3">The sequence shown here is derived from an EMBL/GenBank/DDBJ whole genome shotgun (WGS) entry which is preliminary data.</text>
</comment>
<gene>
    <name evidence="3" type="ORF">GCM10010406_02820</name>
</gene>
<dbReference type="Pfam" id="PF12836">
    <property type="entry name" value="HHH_3"/>
    <property type="match status" value="1"/>
</dbReference>